<proteinExistence type="predicted"/>
<dbReference type="InterPro" id="IPR002292">
    <property type="entry name" value="Orn/put_carbamltrans"/>
</dbReference>
<dbReference type="FunFam" id="3.40.50.1370:FF:000008">
    <property type="entry name" value="Ornithine carbamoyltransferase"/>
    <property type="match status" value="1"/>
</dbReference>
<feature type="non-terminal residue" evidence="4">
    <location>
        <position position="1"/>
    </location>
</feature>
<evidence type="ECO:0000313" key="4">
    <source>
        <dbReference type="EMBL" id="SVA89876.1"/>
    </source>
</evidence>
<dbReference type="Pfam" id="PF02729">
    <property type="entry name" value="OTCace_N"/>
    <property type="match status" value="1"/>
</dbReference>
<gene>
    <name evidence="4" type="ORF">METZ01_LOCUS142730</name>
</gene>
<dbReference type="AlphaFoldDB" id="A0A381ZKQ8"/>
<dbReference type="NCBIfam" id="NF001986">
    <property type="entry name" value="PRK00779.1"/>
    <property type="match status" value="1"/>
</dbReference>
<dbReference type="Pfam" id="PF00185">
    <property type="entry name" value="OTCace"/>
    <property type="match status" value="1"/>
</dbReference>
<evidence type="ECO:0000259" key="3">
    <source>
        <dbReference type="Pfam" id="PF02729"/>
    </source>
</evidence>
<evidence type="ECO:0000256" key="1">
    <source>
        <dbReference type="ARBA" id="ARBA00022679"/>
    </source>
</evidence>
<dbReference type="Gene3D" id="3.40.50.1370">
    <property type="entry name" value="Aspartate/ornithine carbamoyltransferase"/>
    <property type="match status" value="2"/>
</dbReference>
<dbReference type="GO" id="GO:0042450">
    <property type="term" value="P:L-arginine biosynthetic process via ornithine"/>
    <property type="evidence" value="ECO:0007669"/>
    <property type="project" value="TreeGrafter"/>
</dbReference>
<dbReference type="PRINTS" id="PR00102">
    <property type="entry name" value="OTCASE"/>
</dbReference>
<evidence type="ECO:0000259" key="2">
    <source>
        <dbReference type="Pfam" id="PF00185"/>
    </source>
</evidence>
<dbReference type="NCBIfam" id="TIGR00658">
    <property type="entry name" value="orni_carb_tr"/>
    <property type="match status" value="1"/>
</dbReference>
<evidence type="ECO:0008006" key="5">
    <source>
        <dbReference type="Google" id="ProtNLM"/>
    </source>
</evidence>
<dbReference type="InterPro" id="IPR006131">
    <property type="entry name" value="Asp_carbamoyltransf_Asp/Orn-bd"/>
</dbReference>
<feature type="domain" description="Aspartate/ornithine carbamoyltransferase carbamoyl-P binding" evidence="3">
    <location>
        <begin position="2"/>
        <end position="132"/>
    </location>
</feature>
<dbReference type="GO" id="GO:0004585">
    <property type="term" value="F:ornithine carbamoyltransferase activity"/>
    <property type="evidence" value="ECO:0007669"/>
    <property type="project" value="UniProtKB-ARBA"/>
</dbReference>
<organism evidence="4">
    <name type="scientific">marine metagenome</name>
    <dbReference type="NCBI Taxonomy" id="408172"/>
    <lineage>
        <taxon>unclassified sequences</taxon>
        <taxon>metagenomes</taxon>
        <taxon>ecological metagenomes</taxon>
    </lineage>
</organism>
<dbReference type="PRINTS" id="PR00100">
    <property type="entry name" value="AOTCASE"/>
</dbReference>
<dbReference type="InterPro" id="IPR006130">
    <property type="entry name" value="Asp/Orn_carbamoylTrfase"/>
</dbReference>
<dbReference type="PANTHER" id="PTHR45753:SF3">
    <property type="entry name" value="ORNITHINE TRANSCARBAMYLASE, MITOCHONDRIAL"/>
    <property type="match status" value="1"/>
</dbReference>
<accession>A0A381ZKQ8</accession>
<dbReference type="EMBL" id="UINC01021722">
    <property type="protein sequence ID" value="SVA89876.1"/>
    <property type="molecule type" value="Genomic_DNA"/>
</dbReference>
<sequence>VLEVDDLTPGELGRVLDLAADPAPPQVLAGQGMALLFEKPSARTRNSMEMAVVQLGGHPMYIQGAEVGFDARESVEDVTRTLACYHGAVGARVFAHATVERMAALDLVPIVNMLSDAAHPLQALADVLTMQQILGDLAGRSVTYVGDANNVFRSLALAGGMLGMEVRFTGPSGYRLGELDADRLASAGVVVAEFDRPEEAVEGADIVYTDVWTSMGQEDESAQRLVDFEGYRVDERLLDAAGTQVHFLHCLPAHRGEEVTSSVVDGPASRVWQQAENRMHAARGLLAWLLGEAVSDAGEGSNA</sequence>
<dbReference type="GO" id="GO:0019240">
    <property type="term" value="P:citrulline biosynthetic process"/>
    <property type="evidence" value="ECO:0007669"/>
    <property type="project" value="TreeGrafter"/>
</dbReference>
<dbReference type="InterPro" id="IPR006132">
    <property type="entry name" value="Asp/Orn_carbamoyltranf_P-bd"/>
</dbReference>
<protein>
    <recommendedName>
        <fullName evidence="5">Ornithine carbamoyltransferase</fullName>
    </recommendedName>
</protein>
<feature type="domain" description="Aspartate/ornithine carbamoyltransferase Asp/Orn-binding" evidence="2">
    <location>
        <begin position="139"/>
        <end position="289"/>
    </location>
</feature>
<keyword evidence="1" id="KW-0808">Transferase</keyword>
<dbReference type="InterPro" id="IPR036901">
    <property type="entry name" value="Asp/Orn_carbamoylTrfase_sf"/>
</dbReference>
<name>A0A381ZKQ8_9ZZZZ</name>
<reference evidence="4" key="1">
    <citation type="submission" date="2018-05" db="EMBL/GenBank/DDBJ databases">
        <authorList>
            <person name="Lanie J.A."/>
            <person name="Ng W.-L."/>
            <person name="Kazmierczak K.M."/>
            <person name="Andrzejewski T.M."/>
            <person name="Davidsen T.M."/>
            <person name="Wayne K.J."/>
            <person name="Tettelin H."/>
            <person name="Glass J.I."/>
            <person name="Rusch D."/>
            <person name="Podicherti R."/>
            <person name="Tsui H.-C.T."/>
            <person name="Winkler M.E."/>
        </authorList>
    </citation>
    <scope>NUCLEOTIDE SEQUENCE</scope>
</reference>
<dbReference type="PANTHER" id="PTHR45753">
    <property type="entry name" value="ORNITHINE CARBAMOYLTRANSFERASE, MITOCHONDRIAL"/>
    <property type="match status" value="1"/>
</dbReference>
<dbReference type="SUPFAM" id="SSF53671">
    <property type="entry name" value="Aspartate/ornithine carbamoyltransferase"/>
    <property type="match status" value="1"/>
</dbReference>
<dbReference type="GO" id="GO:0016597">
    <property type="term" value="F:amino acid binding"/>
    <property type="evidence" value="ECO:0007669"/>
    <property type="project" value="InterPro"/>
</dbReference>